<evidence type="ECO:0000256" key="5">
    <source>
        <dbReference type="ARBA" id="ARBA00023139"/>
    </source>
</evidence>
<comment type="subcellular location">
    <subcellularLocation>
        <location evidence="1">Cell envelope</location>
    </subcellularLocation>
</comment>
<feature type="region of interest" description="Disordered" evidence="7">
    <location>
        <begin position="229"/>
        <end position="256"/>
    </location>
</feature>
<evidence type="ECO:0000256" key="3">
    <source>
        <dbReference type="ARBA" id="ARBA00022475"/>
    </source>
</evidence>
<feature type="compositionally biased region" description="Low complexity" evidence="7">
    <location>
        <begin position="43"/>
        <end position="55"/>
    </location>
</feature>
<keyword evidence="4 8" id="KW-0732">Signal</keyword>
<dbReference type="InterPro" id="IPR029046">
    <property type="entry name" value="LolA/LolB/LppX"/>
</dbReference>
<dbReference type="GO" id="GO:0030313">
    <property type="term" value="C:cell envelope"/>
    <property type="evidence" value="ECO:0007669"/>
    <property type="project" value="UniProtKB-SubCell"/>
</dbReference>
<feature type="region of interest" description="Disordered" evidence="7">
    <location>
        <begin position="43"/>
        <end position="68"/>
    </location>
</feature>
<keyword evidence="3" id="KW-0472">Membrane</keyword>
<keyword evidence="3" id="KW-1003">Cell membrane</keyword>
<dbReference type="InterPro" id="IPR006311">
    <property type="entry name" value="TAT_signal"/>
</dbReference>
<dbReference type="OrthoDB" id="4763237at2"/>
<protein>
    <submittedName>
        <fullName evidence="9">Putative diacylated glycolipid transporter LprF</fullName>
    </submittedName>
</protein>
<dbReference type="Proteomes" id="UP000438448">
    <property type="component" value="Unassembled WGS sequence"/>
</dbReference>
<proteinExistence type="inferred from homology"/>
<evidence type="ECO:0000256" key="6">
    <source>
        <dbReference type="ARBA" id="ARBA00023288"/>
    </source>
</evidence>
<keyword evidence="6" id="KW-0449">Lipoprotein</keyword>
<evidence type="ECO:0000256" key="7">
    <source>
        <dbReference type="SAM" id="MobiDB-lite"/>
    </source>
</evidence>
<comment type="similarity">
    <text evidence="2">Belongs to the LppX/LprAFG lipoprotein family.</text>
</comment>
<accession>A0A7K0D1M6</accession>
<evidence type="ECO:0000256" key="1">
    <source>
        <dbReference type="ARBA" id="ARBA00004196"/>
    </source>
</evidence>
<organism evidence="9 10">
    <name type="scientific">Nocardia macrotermitis</name>
    <dbReference type="NCBI Taxonomy" id="2585198"/>
    <lineage>
        <taxon>Bacteria</taxon>
        <taxon>Bacillati</taxon>
        <taxon>Actinomycetota</taxon>
        <taxon>Actinomycetes</taxon>
        <taxon>Mycobacteriales</taxon>
        <taxon>Nocardiaceae</taxon>
        <taxon>Nocardia</taxon>
    </lineage>
</organism>
<gene>
    <name evidence="9" type="primary">lprF</name>
    <name evidence="9" type="ORF">NRB20_26870</name>
</gene>
<name>A0A7K0D1M6_9NOCA</name>
<feature type="compositionally biased region" description="Polar residues" evidence="7">
    <location>
        <begin position="229"/>
        <end position="247"/>
    </location>
</feature>
<evidence type="ECO:0000256" key="4">
    <source>
        <dbReference type="ARBA" id="ARBA00022729"/>
    </source>
</evidence>
<evidence type="ECO:0000256" key="8">
    <source>
        <dbReference type="SAM" id="SignalP"/>
    </source>
</evidence>
<dbReference type="PROSITE" id="PS51318">
    <property type="entry name" value="TAT"/>
    <property type="match status" value="1"/>
</dbReference>
<dbReference type="RefSeq" id="WP_153410419.1">
    <property type="nucleotide sequence ID" value="NZ_WEGK01000005.1"/>
</dbReference>
<reference evidence="9 10" key="1">
    <citation type="submission" date="2019-10" db="EMBL/GenBank/DDBJ databases">
        <title>Nocardia macrotermitis sp. nov. and Nocardia aurantia sp. nov., isolated from the gut of fungus growing-termite Macrotermes natalensis.</title>
        <authorList>
            <person name="Benndorf R."/>
            <person name="Schwitalla J."/>
            <person name="Martin K."/>
            <person name="De Beer W."/>
            <person name="Kaster A.-K."/>
            <person name="Vollmers J."/>
            <person name="Poulsen M."/>
            <person name="Beemelmanns C."/>
        </authorList>
    </citation>
    <scope>NUCLEOTIDE SEQUENCE [LARGE SCALE GENOMIC DNA]</scope>
    <source>
        <strain evidence="9 10">RB20</strain>
    </source>
</reference>
<dbReference type="Pfam" id="PF07161">
    <property type="entry name" value="LppX_LprAFG"/>
    <property type="match status" value="1"/>
</dbReference>
<dbReference type="SUPFAM" id="SSF89392">
    <property type="entry name" value="Prokaryotic lipoproteins and lipoprotein localization factors"/>
    <property type="match status" value="1"/>
</dbReference>
<evidence type="ECO:0000256" key="2">
    <source>
        <dbReference type="ARBA" id="ARBA00009194"/>
    </source>
</evidence>
<dbReference type="AlphaFoldDB" id="A0A7K0D1M6"/>
<keyword evidence="10" id="KW-1185">Reference proteome</keyword>
<comment type="caution">
    <text evidence="9">The sequence shown here is derived from an EMBL/GenBank/DDBJ whole genome shotgun (WGS) entry which is preliminary data.</text>
</comment>
<feature type="chain" id="PRO_5038974954" evidence="8">
    <location>
        <begin position="37"/>
        <end position="284"/>
    </location>
</feature>
<evidence type="ECO:0000313" key="9">
    <source>
        <dbReference type="EMBL" id="MQY19597.1"/>
    </source>
</evidence>
<dbReference type="Gene3D" id="2.50.20.20">
    <property type="match status" value="1"/>
</dbReference>
<keyword evidence="5" id="KW-0564">Palmitate</keyword>
<dbReference type="CDD" id="cd16334">
    <property type="entry name" value="LppX-like"/>
    <property type="match status" value="1"/>
</dbReference>
<dbReference type="EMBL" id="WEGK01000005">
    <property type="protein sequence ID" value="MQY19597.1"/>
    <property type="molecule type" value="Genomic_DNA"/>
</dbReference>
<sequence length="284" mass="29361">MTDLQSLDRSARRSRRTTVKTVGAAVLAASLLGAFATGCTSNSSSTSSTAAASSSPPSPPPSQLPDGAQLISESAKTTQTLHSVHLDIKVSNLQNLPVDTISADVTNQPSGQAIGEASIRLKEGDPFTKTKFLAVDKKIYVSSDGTKYVPVGDTQKVYDPGVILDKEKGIANVIAHVKGAKAVKRETVNGVNTVQVTGTIDPTVIDPIVPKIGDKVTGTLPITLWITDTTPPKSATDATTLPSTAASPGTGPNLVQAQVDKDKGNATIDLSNWAKPVTVTKPAG</sequence>
<evidence type="ECO:0000313" key="10">
    <source>
        <dbReference type="Proteomes" id="UP000438448"/>
    </source>
</evidence>
<feature type="signal peptide" evidence="8">
    <location>
        <begin position="1"/>
        <end position="36"/>
    </location>
</feature>
<dbReference type="InterPro" id="IPR009830">
    <property type="entry name" value="LppX/LprAFG"/>
</dbReference>